<dbReference type="InterPro" id="IPR004220">
    <property type="entry name" value="5-COMe_2-OHmuconate_Isoase"/>
</dbReference>
<name>A0ABT8L6N6_9BACT</name>
<dbReference type="Pfam" id="PF02962">
    <property type="entry name" value="CHMI"/>
    <property type="match status" value="1"/>
</dbReference>
<gene>
    <name evidence="1" type="ORF">QQ020_11740</name>
</gene>
<evidence type="ECO:0000313" key="2">
    <source>
        <dbReference type="Proteomes" id="UP001172083"/>
    </source>
</evidence>
<comment type="caution">
    <text evidence="1">The sequence shown here is derived from an EMBL/GenBank/DDBJ whole genome shotgun (WGS) entry which is preliminary data.</text>
</comment>
<evidence type="ECO:0000313" key="1">
    <source>
        <dbReference type="EMBL" id="MDN5212726.1"/>
    </source>
</evidence>
<dbReference type="SUPFAM" id="SSF55331">
    <property type="entry name" value="Tautomerase/MIF"/>
    <property type="match status" value="1"/>
</dbReference>
<proteinExistence type="predicted"/>
<sequence length="114" mass="12930">MPHFIIDCSENILNLKPAEEIIREVHDTADATGLFAKGDIKVRINPFNLFTVGNSKDDFIHIIAHIMGGRSSTQKKNLSTQIIKKLKTFFPDVPIISMDVRDIDKTTYSNRKMV</sequence>
<organism evidence="1 2">
    <name type="scientific">Agaribacillus aureus</name>
    <dbReference type="NCBI Taxonomy" id="3051825"/>
    <lineage>
        <taxon>Bacteria</taxon>
        <taxon>Pseudomonadati</taxon>
        <taxon>Bacteroidota</taxon>
        <taxon>Cytophagia</taxon>
        <taxon>Cytophagales</taxon>
        <taxon>Splendidivirgaceae</taxon>
        <taxon>Agaribacillus</taxon>
    </lineage>
</organism>
<dbReference type="RefSeq" id="WP_346758043.1">
    <property type="nucleotide sequence ID" value="NZ_JAUJEB010000001.1"/>
</dbReference>
<dbReference type="PANTHER" id="PTHR37950">
    <property type="entry name" value="4-HYDROXYPHENYLACETATE CATABOLISM PROTEIN"/>
    <property type="match status" value="1"/>
</dbReference>
<accession>A0ABT8L6N6</accession>
<dbReference type="Proteomes" id="UP001172083">
    <property type="component" value="Unassembled WGS sequence"/>
</dbReference>
<dbReference type="Gene3D" id="3.30.429.10">
    <property type="entry name" value="Macrophage Migration Inhibitory Factor"/>
    <property type="match status" value="1"/>
</dbReference>
<protein>
    <submittedName>
        <fullName evidence="1">5-carboxymethyl-2-hydroxymuconate Delta-isomerase</fullName>
    </submittedName>
</protein>
<reference evidence="1" key="1">
    <citation type="submission" date="2023-06" db="EMBL/GenBank/DDBJ databases">
        <title>Genomic of Agaribacillus aureum.</title>
        <authorList>
            <person name="Wang G."/>
        </authorList>
    </citation>
    <scope>NUCLEOTIDE SEQUENCE</scope>
    <source>
        <strain evidence="1">BMA12</strain>
    </source>
</reference>
<dbReference type="InterPro" id="IPR014347">
    <property type="entry name" value="Tautomerase/MIF_sf"/>
</dbReference>
<keyword evidence="2" id="KW-1185">Reference proteome</keyword>
<dbReference type="CDD" id="cd00580">
    <property type="entry name" value="CHMI"/>
    <property type="match status" value="1"/>
</dbReference>
<dbReference type="EMBL" id="JAUJEB010000001">
    <property type="protein sequence ID" value="MDN5212726.1"/>
    <property type="molecule type" value="Genomic_DNA"/>
</dbReference>
<dbReference type="PANTHER" id="PTHR37950:SF1">
    <property type="entry name" value="4-HYDROXYPHENYLACETATE CATABOLISM PROTEIN"/>
    <property type="match status" value="1"/>
</dbReference>